<reference evidence="2" key="1">
    <citation type="journal article" date="2015" name="Nature">
        <title>Complex archaea that bridge the gap between prokaryotes and eukaryotes.</title>
        <authorList>
            <person name="Spang A."/>
            <person name="Saw J.H."/>
            <person name="Jorgensen S.L."/>
            <person name="Zaremba-Niedzwiedzka K."/>
            <person name="Martijn J."/>
            <person name="Lind A.E."/>
            <person name="van Eijk R."/>
            <person name="Schleper C."/>
            <person name="Guy L."/>
            <person name="Ettema T.J."/>
        </authorList>
    </citation>
    <scope>NUCLEOTIDE SEQUENCE</scope>
</reference>
<dbReference type="InterPro" id="IPR001387">
    <property type="entry name" value="Cro/C1-type_HTH"/>
</dbReference>
<dbReference type="AlphaFoldDB" id="A0A0F9NUJ9"/>
<dbReference type="SUPFAM" id="SSF47413">
    <property type="entry name" value="lambda repressor-like DNA-binding domains"/>
    <property type="match status" value="1"/>
</dbReference>
<protein>
    <recommendedName>
        <fullName evidence="1">HTH cro/C1-type domain-containing protein</fullName>
    </recommendedName>
</protein>
<dbReference type="EMBL" id="LAZR01002997">
    <property type="protein sequence ID" value="KKN23170.1"/>
    <property type="molecule type" value="Genomic_DNA"/>
</dbReference>
<name>A0A0F9NUJ9_9ZZZZ</name>
<dbReference type="Pfam" id="PF01381">
    <property type="entry name" value="HTH_3"/>
    <property type="match status" value="1"/>
</dbReference>
<evidence type="ECO:0000259" key="1">
    <source>
        <dbReference type="PROSITE" id="PS50943"/>
    </source>
</evidence>
<dbReference type="CDD" id="cd00093">
    <property type="entry name" value="HTH_XRE"/>
    <property type="match status" value="1"/>
</dbReference>
<accession>A0A0F9NUJ9</accession>
<proteinExistence type="predicted"/>
<feature type="domain" description="HTH cro/C1-type" evidence="1">
    <location>
        <begin position="7"/>
        <end position="61"/>
    </location>
</feature>
<sequence>MGFRKWLRELRKGEYENQDEMAEAFQVTQPTISFWLSGHSSPDLDSCGRISEVTGKPLAEIYEMVRQDARTPSQA</sequence>
<dbReference type="SMART" id="SM00530">
    <property type="entry name" value="HTH_XRE"/>
    <property type="match status" value="1"/>
</dbReference>
<comment type="caution">
    <text evidence="2">The sequence shown here is derived from an EMBL/GenBank/DDBJ whole genome shotgun (WGS) entry which is preliminary data.</text>
</comment>
<organism evidence="2">
    <name type="scientific">marine sediment metagenome</name>
    <dbReference type="NCBI Taxonomy" id="412755"/>
    <lineage>
        <taxon>unclassified sequences</taxon>
        <taxon>metagenomes</taxon>
        <taxon>ecological metagenomes</taxon>
    </lineage>
</organism>
<dbReference type="GO" id="GO:0003677">
    <property type="term" value="F:DNA binding"/>
    <property type="evidence" value="ECO:0007669"/>
    <property type="project" value="InterPro"/>
</dbReference>
<gene>
    <name evidence="2" type="ORF">LCGC14_0907570</name>
</gene>
<dbReference type="PROSITE" id="PS50943">
    <property type="entry name" value="HTH_CROC1"/>
    <property type="match status" value="1"/>
</dbReference>
<dbReference type="InterPro" id="IPR010982">
    <property type="entry name" value="Lambda_DNA-bd_dom_sf"/>
</dbReference>
<evidence type="ECO:0000313" key="2">
    <source>
        <dbReference type="EMBL" id="KKN23170.1"/>
    </source>
</evidence>
<dbReference type="Gene3D" id="1.10.260.40">
    <property type="entry name" value="lambda repressor-like DNA-binding domains"/>
    <property type="match status" value="1"/>
</dbReference>